<accession>A0A1X7K434</accession>
<organism evidence="1 2">
    <name type="scientific">Agreia pratensis</name>
    <dbReference type="NCBI Taxonomy" id="150121"/>
    <lineage>
        <taxon>Bacteria</taxon>
        <taxon>Bacillati</taxon>
        <taxon>Actinomycetota</taxon>
        <taxon>Actinomycetes</taxon>
        <taxon>Micrococcales</taxon>
        <taxon>Microbacteriaceae</taxon>
        <taxon>Agreia</taxon>
    </lineage>
</organism>
<gene>
    <name evidence="1" type="ORF">SAMN06296010_2008</name>
</gene>
<keyword evidence="2" id="KW-1185">Reference proteome</keyword>
<protein>
    <submittedName>
        <fullName evidence="1">Uncharacterized protein</fullName>
    </submittedName>
</protein>
<dbReference type="STRING" id="150121.SAMN06296010_2008"/>
<dbReference type="AlphaFoldDB" id="A0A1X7K434"/>
<sequence length="120" mass="13301">MAKRQRYMANEDTFEIICTGRRTHKRRTLATGVLTETGFAMTTRNQDRARQRASGGDAADRHVDPEMIFFDASAPTGAVKLWCQTCGVDPRPRSSLVDKALRGIGSNKVLDFSILSAILK</sequence>
<name>A0A1X7K434_9MICO</name>
<dbReference type="Proteomes" id="UP000193244">
    <property type="component" value="Unassembled WGS sequence"/>
</dbReference>
<proteinExistence type="predicted"/>
<evidence type="ECO:0000313" key="1">
    <source>
        <dbReference type="EMBL" id="SMG34959.1"/>
    </source>
</evidence>
<evidence type="ECO:0000313" key="2">
    <source>
        <dbReference type="Proteomes" id="UP000193244"/>
    </source>
</evidence>
<dbReference type="EMBL" id="FXAY01000003">
    <property type="protein sequence ID" value="SMG34959.1"/>
    <property type="molecule type" value="Genomic_DNA"/>
</dbReference>
<reference evidence="2" key="1">
    <citation type="submission" date="2017-04" db="EMBL/GenBank/DDBJ databases">
        <authorList>
            <person name="Varghese N."/>
            <person name="Submissions S."/>
        </authorList>
    </citation>
    <scope>NUCLEOTIDE SEQUENCE [LARGE SCALE GENOMIC DNA]</scope>
    <source>
        <strain evidence="2">VKM Ac-2510</strain>
    </source>
</reference>